<dbReference type="SUPFAM" id="SSF56235">
    <property type="entry name" value="N-terminal nucleophile aminohydrolases (Ntn hydrolases)"/>
    <property type="match status" value="1"/>
</dbReference>
<evidence type="ECO:0000259" key="1">
    <source>
        <dbReference type="PROSITE" id="PS51278"/>
    </source>
</evidence>
<dbReference type="Pfam" id="PF13522">
    <property type="entry name" value="GATase_6"/>
    <property type="match status" value="1"/>
</dbReference>
<dbReference type="PANTHER" id="PTHR43284">
    <property type="entry name" value="ASPARAGINE SYNTHETASE (GLUTAMINE-HYDROLYZING)"/>
    <property type="match status" value="1"/>
</dbReference>
<gene>
    <name evidence="2" type="ORF">METZ01_LOCUS427165</name>
</gene>
<dbReference type="PANTHER" id="PTHR43284:SF1">
    <property type="entry name" value="ASPARAGINE SYNTHETASE"/>
    <property type="match status" value="1"/>
</dbReference>
<reference evidence="2" key="1">
    <citation type="submission" date="2018-05" db="EMBL/GenBank/DDBJ databases">
        <authorList>
            <person name="Lanie J.A."/>
            <person name="Ng W.-L."/>
            <person name="Kazmierczak K.M."/>
            <person name="Andrzejewski T.M."/>
            <person name="Davidsen T.M."/>
            <person name="Wayne K.J."/>
            <person name="Tettelin H."/>
            <person name="Glass J.I."/>
            <person name="Rusch D."/>
            <person name="Podicherti R."/>
            <person name="Tsui H.-C.T."/>
            <person name="Winkler M.E."/>
        </authorList>
    </citation>
    <scope>NUCLEOTIDE SEQUENCE</scope>
</reference>
<feature type="non-terminal residue" evidence="2">
    <location>
        <position position="78"/>
    </location>
</feature>
<dbReference type="GO" id="GO:0005829">
    <property type="term" value="C:cytosol"/>
    <property type="evidence" value="ECO:0007669"/>
    <property type="project" value="TreeGrafter"/>
</dbReference>
<dbReference type="AlphaFoldDB" id="A0A382XV20"/>
<dbReference type="InterPro" id="IPR017932">
    <property type="entry name" value="GATase_2_dom"/>
</dbReference>
<feature type="domain" description="Glutamine amidotransferase type-2" evidence="1">
    <location>
        <begin position="2"/>
        <end position="78"/>
    </location>
</feature>
<dbReference type="PROSITE" id="PS51278">
    <property type="entry name" value="GATASE_TYPE_2"/>
    <property type="match status" value="1"/>
</dbReference>
<organism evidence="2">
    <name type="scientific">marine metagenome</name>
    <dbReference type="NCBI Taxonomy" id="408172"/>
    <lineage>
        <taxon>unclassified sequences</taxon>
        <taxon>metagenomes</taxon>
        <taxon>ecological metagenomes</taxon>
    </lineage>
</organism>
<name>A0A382XV20_9ZZZZ</name>
<accession>A0A382XV20</accession>
<proteinExistence type="predicted"/>
<dbReference type="InterPro" id="IPR029055">
    <property type="entry name" value="Ntn_hydrolases_N"/>
</dbReference>
<dbReference type="InterPro" id="IPR051786">
    <property type="entry name" value="ASN_synthetase/amidase"/>
</dbReference>
<dbReference type="Gene3D" id="3.60.20.10">
    <property type="entry name" value="Glutamine Phosphoribosylpyrophosphate, subunit 1, domain 1"/>
    <property type="match status" value="1"/>
</dbReference>
<sequence>MCGISGALQLNGSAGTDLEQTVGMMARQLRHRGPDRLGSWIAPDGQIAFGHARLAVVDVSSAGDQPMTSFDGRWTITY</sequence>
<dbReference type="EMBL" id="UINC01170323">
    <property type="protein sequence ID" value="SVD74311.1"/>
    <property type="molecule type" value="Genomic_DNA"/>
</dbReference>
<evidence type="ECO:0000313" key="2">
    <source>
        <dbReference type="EMBL" id="SVD74311.1"/>
    </source>
</evidence>
<protein>
    <recommendedName>
        <fullName evidence="1">Glutamine amidotransferase type-2 domain-containing protein</fullName>
    </recommendedName>
</protein>